<dbReference type="EMBL" id="SRRU01000004">
    <property type="protein sequence ID" value="TGN83860.1"/>
    <property type="molecule type" value="Genomic_DNA"/>
</dbReference>
<evidence type="ECO:0000313" key="1">
    <source>
        <dbReference type="EMBL" id="TGN83860.1"/>
    </source>
</evidence>
<dbReference type="Proteomes" id="UP000298513">
    <property type="component" value="Unassembled WGS sequence"/>
</dbReference>
<gene>
    <name evidence="1" type="ORF">E5082_13520</name>
</gene>
<proteinExistence type="predicted"/>
<organism evidence="1 2">
    <name type="scientific">Streptomyces griseoluteus</name>
    <dbReference type="NCBI Taxonomy" id="29306"/>
    <lineage>
        <taxon>Bacteria</taxon>
        <taxon>Bacillati</taxon>
        <taxon>Actinomycetota</taxon>
        <taxon>Actinomycetes</taxon>
        <taxon>Kitasatosporales</taxon>
        <taxon>Streptomycetaceae</taxon>
        <taxon>Streptomyces</taxon>
    </lineage>
</organism>
<dbReference type="GeneID" id="91530955"/>
<name>A0A4Z1DJC7_STRGP</name>
<evidence type="ECO:0000313" key="2">
    <source>
        <dbReference type="Proteomes" id="UP000298513"/>
    </source>
</evidence>
<comment type="caution">
    <text evidence="1">The sequence shown here is derived from an EMBL/GenBank/DDBJ whole genome shotgun (WGS) entry which is preliminary data.</text>
</comment>
<sequence>MKRGYEVTLHVVEDAGSETFCDLLEFPPLDPDHEFGRTLAVADDAAVAMAEAECRTGAARHRWVNAGMAGDEYLDYLRERRSGSMTAQE</sequence>
<reference evidence="1 2" key="1">
    <citation type="submission" date="2019-04" db="EMBL/GenBank/DDBJ databases">
        <title>Streptomyces sp. nov. Bv016 isolated from bark of Buahinia variegata.</title>
        <authorList>
            <person name="Kanchanasin P."/>
            <person name="Tanasupawat S."/>
            <person name="Yuki M."/>
            <person name="Kudo T."/>
        </authorList>
    </citation>
    <scope>NUCLEOTIDE SEQUENCE [LARGE SCALE GENOMIC DNA]</scope>
    <source>
        <strain evidence="1 2">JCM 4765</strain>
    </source>
</reference>
<accession>A0A4Z1DJC7</accession>
<keyword evidence="2" id="KW-1185">Reference proteome</keyword>
<dbReference type="RefSeq" id="WP_135791483.1">
    <property type="nucleotide sequence ID" value="NZ_BNBQ01000004.1"/>
</dbReference>
<dbReference type="AlphaFoldDB" id="A0A4Z1DJC7"/>
<protein>
    <submittedName>
        <fullName evidence="1">Uncharacterized protein</fullName>
    </submittedName>
</protein>